<organism evidence="1 2">
    <name type="scientific">Hujiaoplasma nucleasis</name>
    <dbReference type="NCBI Taxonomy" id="2725268"/>
    <lineage>
        <taxon>Bacteria</taxon>
        <taxon>Bacillati</taxon>
        <taxon>Mycoplasmatota</taxon>
        <taxon>Mollicutes</taxon>
        <taxon>Candidatus Izemoplasmatales</taxon>
        <taxon>Hujiaoplasmataceae</taxon>
        <taxon>Hujiaoplasma</taxon>
    </lineage>
</organism>
<evidence type="ECO:0000313" key="1">
    <source>
        <dbReference type="EMBL" id="QLY40614.1"/>
    </source>
</evidence>
<dbReference type="EMBL" id="CP051151">
    <property type="protein sequence ID" value="QLY40614.1"/>
    <property type="molecule type" value="Genomic_DNA"/>
</dbReference>
<dbReference type="AlphaFoldDB" id="A0A7L6N7U0"/>
<protein>
    <submittedName>
        <fullName evidence="1">Uncharacterized protein</fullName>
    </submittedName>
</protein>
<accession>A0A7L6N7U0</accession>
<dbReference type="Proteomes" id="UP000512167">
    <property type="component" value="Chromosome"/>
</dbReference>
<proteinExistence type="predicted"/>
<dbReference type="KEGG" id="tbk:HF295_07055"/>
<evidence type="ECO:0000313" key="2">
    <source>
        <dbReference type="Proteomes" id="UP000512167"/>
    </source>
</evidence>
<gene>
    <name evidence="1" type="ORF">HF295_07055</name>
</gene>
<keyword evidence="2" id="KW-1185">Reference proteome</keyword>
<dbReference type="SUPFAM" id="SSF48239">
    <property type="entry name" value="Terpenoid cyclases/Protein prenyltransferases"/>
    <property type="match status" value="1"/>
</dbReference>
<sequence length="307" mass="36660">MTNLEWLLKGDEVLNRLSRKYLLGEELDYNNEGYIAEYLKLYDHKTKLWGNGFYGPKWISTNYTLLELKYMEINPKHPIYQESLLNYLDYYLDHYLGKSSIDKMDLCISGMFIELLSYGKIQDHRLFTLIDYVLDHTMSDGAWNCQWNHKSKPRISSVHTTINILEGLNEYLKNDYSYRKNEVSIRVIKAIEVLMSRHLLFVKTTKEPIHPSFVDHHYPPRWKYDYLRILEFLAKRKHPYQIEMQAALDLLYKKLKNGRLSKGSRISGKIHFPIEQETYGRFNTLRAYIVLKEYHKELYNHIVGSEI</sequence>
<dbReference type="InterPro" id="IPR008930">
    <property type="entry name" value="Terpenoid_cyclase/PrenylTrfase"/>
</dbReference>
<name>A0A7L6N7U0_9MOLU</name>
<dbReference type="RefSeq" id="WP_312031459.1">
    <property type="nucleotide sequence ID" value="NZ_CP051151.1"/>
</dbReference>
<reference evidence="1 2" key="1">
    <citation type="submission" date="2020-04" db="EMBL/GenBank/DDBJ databases">
        <authorList>
            <person name="Zheng R.K."/>
            <person name="Sun C.M."/>
        </authorList>
    </citation>
    <scope>NUCLEOTIDE SEQUENCE [LARGE SCALE GENOMIC DNA]</scope>
    <source>
        <strain evidence="2">zrk29</strain>
    </source>
</reference>